<protein>
    <submittedName>
        <fullName evidence="1">PLAC8 motif-containing protein</fullName>
    </submittedName>
</protein>
<proteinExistence type="predicted"/>
<gene>
    <name evidence="1" type="ORF">IHE45_07G103000</name>
</gene>
<organism evidence="1 2">
    <name type="scientific">Dioscorea alata</name>
    <name type="common">Purple yam</name>
    <dbReference type="NCBI Taxonomy" id="55571"/>
    <lineage>
        <taxon>Eukaryota</taxon>
        <taxon>Viridiplantae</taxon>
        <taxon>Streptophyta</taxon>
        <taxon>Embryophyta</taxon>
        <taxon>Tracheophyta</taxon>
        <taxon>Spermatophyta</taxon>
        <taxon>Magnoliopsida</taxon>
        <taxon>Liliopsida</taxon>
        <taxon>Dioscoreales</taxon>
        <taxon>Dioscoreaceae</taxon>
        <taxon>Dioscorea</taxon>
    </lineage>
</organism>
<accession>A0ACB7VTJ2</accession>
<reference evidence="2" key="1">
    <citation type="journal article" date="2022" name="Nat. Commun.">
        <title>Chromosome evolution and the genetic basis of agronomically important traits in greater yam.</title>
        <authorList>
            <person name="Bredeson J.V."/>
            <person name="Lyons J.B."/>
            <person name="Oniyinde I.O."/>
            <person name="Okereke N.R."/>
            <person name="Kolade O."/>
            <person name="Nnabue I."/>
            <person name="Nwadili C.O."/>
            <person name="Hribova E."/>
            <person name="Parker M."/>
            <person name="Nwogha J."/>
            <person name="Shu S."/>
            <person name="Carlson J."/>
            <person name="Kariba R."/>
            <person name="Muthemba S."/>
            <person name="Knop K."/>
            <person name="Barton G.J."/>
            <person name="Sherwood A.V."/>
            <person name="Lopez-Montes A."/>
            <person name="Asiedu R."/>
            <person name="Jamnadass R."/>
            <person name="Muchugi A."/>
            <person name="Goodstein D."/>
            <person name="Egesi C.N."/>
            <person name="Featherston J."/>
            <person name="Asfaw A."/>
            <person name="Simpson G.G."/>
            <person name="Dolezel J."/>
            <person name="Hendre P.S."/>
            <person name="Van Deynze A."/>
            <person name="Kumar P.L."/>
            <person name="Obidiegwu J.E."/>
            <person name="Bhattacharjee R."/>
            <person name="Rokhsar D.S."/>
        </authorList>
    </citation>
    <scope>NUCLEOTIDE SEQUENCE [LARGE SCALE GENOMIC DNA]</scope>
    <source>
        <strain evidence="2">cv. TDa95/00328</strain>
    </source>
</reference>
<sequence length="545" mass="62425">MMINGNGSYKHEIQEEQDIELNTNGVKRKLGDFIPIYLPAVEPGLINQNRQEKRFFDFLRATPSRDWFIKSFFHRNAGHGNEPAGDQEQTATETVVQQQQRSRRFRVPFVRKINWSSMMKSFKKWIKDPSNIAMFIWLVLVVIGLIVLGLVMLGVFPDGEERRKNWEEVLNQILNALFMIMCVYQQPKLFHHLVIVCRWRPEDKLELRKTYCKDTTPKPHERAHLVFVLVLLQITFVSQYVLCGLYWGYSRKARPDWAVNTAIGVGIGAPIIAAIWTVKSPLGRRYESETNDEEAQGEEAAIQLAADRELRLYNQGVVVTSPQWIGGLFNCCDDVTVACLSFFCMFCVFGWNVERLGFGNMYLHIITFILFCIAPFLVFSATALSIDDDTVRYAMGIIGILLCFFGLLYGGFWRIQMRKKFKLPGNPCCCGYPSATDCVKWFFCWSCALAQEVRTGNFYDIEDDSFYRHVTEPEDGRLVIGEGGIEMSIGTEYTPRSHSCPPKLGTSNGVNQILPLSFERAATYGHVHVMQPPLPNLINMQQNYE</sequence>
<evidence type="ECO:0000313" key="2">
    <source>
        <dbReference type="Proteomes" id="UP000827976"/>
    </source>
</evidence>
<keyword evidence="2" id="KW-1185">Reference proteome</keyword>
<dbReference type="EMBL" id="CM037017">
    <property type="protein sequence ID" value="KAH7677737.1"/>
    <property type="molecule type" value="Genomic_DNA"/>
</dbReference>
<evidence type="ECO:0000313" key="1">
    <source>
        <dbReference type="EMBL" id="KAH7677737.1"/>
    </source>
</evidence>
<name>A0ACB7VTJ2_DIOAL</name>
<comment type="caution">
    <text evidence="1">The sequence shown here is derived from an EMBL/GenBank/DDBJ whole genome shotgun (WGS) entry which is preliminary data.</text>
</comment>
<dbReference type="Proteomes" id="UP000827976">
    <property type="component" value="Chromosome 7"/>
</dbReference>